<dbReference type="Pfam" id="PF13585">
    <property type="entry name" value="CHU_C"/>
    <property type="match status" value="1"/>
</dbReference>
<organism evidence="3 4">
    <name type="scientific">Flavobacterium soyae</name>
    <dbReference type="NCBI Taxonomy" id="2903098"/>
    <lineage>
        <taxon>Bacteria</taxon>
        <taxon>Pseudomonadati</taxon>
        <taxon>Bacteroidota</taxon>
        <taxon>Flavobacteriia</taxon>
        <taxon>Flavobacteriales</taxon>
        <taxon>Flavobacteriaceae</taxon>
        <taxon>Flavobacterium</taxon>
    </lineage>
</organism>
<name>A0ABZ2UHY6_9FLAO</name>
<reference evidence="3 4" key="1">
    <citation type="submission" date="2024-03" db="EMBL/GenBank/DDBJ databases">
        <title>Flavobacterium soyae.</title>
        <authorList>
            <person name="Zheng W."/>
        </authorList>
    </citation>
    <scope>NUCLEOTIDE SEQUENCE [LARGE SCALE GENOMIC DNA]</scope>
    <source>
        <strain evidence="3 4">55</strain>
    </source>
</reference>
<evidence type="ECO:0000313" key="4">
    <source>
        <dbReference type="Proteomes" id="UP001623852"/>
    </source>
</evidence>
<accession>A0ABZ2UHY6</accession>
<dbReference type="NCBIfam" id="TIGR04131">
    <property type="entry name" value="Bac_Flav_CTERM"/>
    <property type="match status" value="1"/>
</dbReference>
<dbReference type="SMART" id="SM00089">
    <property type="entry name" value="PKD"/>
    <property type="match status" value="4"/>
</dbReference>
<proteinExistence type="predicted"/>
<evidence type="ECO:0000313" key="3">
    <source>
        <dbReference type="EMBL" id="WYZ20773.1"/>
    </source>
</evidence>
<dbReference type="Pfam" id="PF13573">
    <property type="entry name" value="SprB"/>
    <property type="match status" value="13"/>
</dbReference>
<protein>
    <submittedName>
        <fullName evidence="3">T9SS type B sorting domain-containing protein</fullName>
    </submittedName>
</protein>
<sequence>MKKPTTLKLVLTVLFFIQSFIMFSQKNFTPRFDTSLKGDMLLIGNNILNRDNNSNGQRPNDAFNSTNQNNNDLNMQYIDVDSDNTTFSSSSATLAIPQTSRECYKIVYAGLYWAGVYSQASVTNGTVNRANLGSIKFKLPGQTTYNDITGSLIYDYYPTTSNGSQMPYAYYYDATALVQALANPEGVYTAANIISGRGGINGGFAAGWNLFIVYEDPKSSAKYITSFDGLSWIQASSAPVTYDISGFKTIPTGVVKAKLAFAALEGDVNLTGDKYSINNTDIFTAERPVNNFFNSTINDTNGPYTARTPNSGNTLGFEAGIINLNNASNSIIKNNDTSAQLKLSTVGDGYGLFFNAFNVEIIEPKIVLTKIVKNNAGVDIGGQNVTLGQQLNYEIGFKNTGNDNATEFTIRDQLPINIIFNYPADIVSLPTGVTVQSYNAATRNIVFAVNNNVVKVGDPEKIISFKVQVVPDCQSLSEACSNSIDNSAYATYKGQQNTSFIISDDPSVNTNTGCILVPKATNFLVGVDGCKYTSNVTLCGENINLTAANGYTSYTWYSDEARTNQIGTGQTLNVKDPGTYYVYNLAAAPCRSIYQSFVVTRFGSTVENPVIPFADQVVTCSNDGKKLPNIFLCGSNAVRQITTSISDATSIVWEKLDEGSCAAVTNQNCANENTACTWASVGTGQNYTANQAGQFRVTLNYAGGCFNRFYFNVYTNLLTPTETHKDIICGVSGSITIGGVPAGYEYAISTDPNGTIGAYQASNTFNITNPNSYTVHIRQVGVTTNPCIFTVPNILIRKVDLQISTAVTQPTCYGDKGSIKVGALNIDPQYYYYLYNNATNVLINSAGPIAASDYTFANLNPGITYRVRVTNAAVGGTPAPTCDVSSVIPINNIAAPLVATAALTTPLTACSDGKITLSGSGGTAPYFFFVNGSATFLTSNEITFTTAGTYNIRLVDSNNCEATTSITVTGNPKPVYTVTNTEINCNGGTAQININVTNANGYTLQYSIDNGATFSSTPVFSNLTGGTYNVVVRYTLSGTTCTDPATNITITAPANALSASAGVSELAGCDPSGNGFGKVRITNPQGGTPPYTYSFDGGTTYGTSNEAYVAPGTYTLYVRDSKGCTFAMPGVVLDPKPADPTISVDPPVFNCNGTATSTVTVTNGSGANYSYEYYLDNVLNTNTPPNVFLNVPSGSHTVSVKYNLISVPTYSNLLQEDFGSGGTTTTPGIAAAYCFNDQRVNPPYTCSLNGTPTRSVEDNQYSVTSFFWRSDDPASNNTGAWYHFKDHTTNPNNLAGVGDANGRYLLVNIGGAAGPYGVLYSKPIIDVIPNQPVMVSLYVGNLLNTGASGAAPIVRFELVDGSGNVVATQDTGKIAEAANDPNRTKWVPINISLNPGNNTNLTFRIRSGSIEYGGNDLVIDDIWVRQIPKSCITQKDFPIVIDSNKAFSASITGVKNVTCNGGNNGEITLAAQNFNLPYGFDYSMNNGTTWVNSKVSPVTVTGLTSQTYAIQIRFNNSASTCSFPFSQPITAPAALAVTAQVTAQPTCTNGASITAAVTGGTPSYQYELRQSNGTTVVVPFQTSNVFTNVASGTYTVVVRDTNSCTSPASATVNITSPIAPTASLAASSDLCYDTTNQSTLVVTATGTGTLTYSLDGGAAQTSNTFTNVGPGTHNIVVTDSNNCTVAVSNIIIAPELQGSATISKTLDCTTSPNAAITVSITGGTSAFTYKVKKGSAAYGSSNPVTGNSFVYTATSADTYTFEITDSKGCVTTVNAIVSPITNPTVTANPTQITCNGLTNGSVQLIGAGGSGGYQYNFNNAGWSSTSLYSNLSPNVDYTYLVRDSKGCTSTSAIIRLTQPTAVSGTITATTIKCSGTGTVPAVVTVNGAGGTGAYSYSFNGTANFTSTNTFSTSTAGVVTAYIRDANNCQIGPLSVTIDALDRITGINITDSGYDCSTNPPGGHVNIAAVKVDVSAPIRYQIISGPAGYDSAINSDGEFKSLTPGNYVFQATDIKTGCSFTLPYTVNGTPDIITGGSALTNIQCNGGTGTLQFTVNGVKNRGYDYAITNAGGTIIQSGNNVSETTTVINVTAAQPAGTYTITATDRLTKCQSAFSVTITQPSSLVDFTAVSTNVNCNNDNSQITVTATGGTPNYTYAFAKNPSTVPTSTYGNSAVLTVDTNSGADLVWDVYVKDVNGCTTKKTVTIVSDNLPSVTATNNNQCTGSGNSFTITASGTGLAPLTYSIDGTSFQTSNTFTVPAGTYTVTVKDKNGCTAATAAALVIYPQLTAVGSVTKELDCTVTPNATITVTIGGGRSTYTYTVQKGAGAPSAASTPITGPTFTYTVTSANADTYTFVITDANGCQATAVTKVDPITSPTVTAVQTNASCNGAADGSVTLTGAGGSGGFTYSNNATTGFTTNPVFNGLAAGSYTFYVKDSKGCTGSAAVTITQPSTLAATVAVVPFTCNASNAKVAGTVTINVTAGTGTAPYEYSFNGSGYSSNNVLTLNDNGANQPYTYAVRDAKGCPVTGSGTLLRLNPPTDLTFASPAVTCTATTTTVTVTAVNGVGALQYETIAPSTVIIAKQTSNSFANLAPGSYTFRVTDANGCYYTEPYIVNPVTPIAITGNKTSDVLCRGGSTGSGIYTVSGNATVGAYTFTLTAGTLGSGTLTQSGNTLTLSNVAAGTYTVQVTDTATGCTNSASIVIGQPAAALAITTAVGTNVNCNNDNSQITITATGGTPNYTYAFAKSPSTVPSSAYGASNVLTVDTNSGADLVWDVYVKDANGCIAKSTVTVILDAMPAITNVTVNNQCTASGSGFTITATATGLAPLTYGIAGPTGAFQTSNIFTVAAGTYTVYVKDKNGCITSAPAATVVYPQLTAAGTVTKELDCTAAPNATITVTIGGGRSTYTYTVQKGAGTPSAASAPITGPTFTYTVTPANADTYTFVITDSNSCTRTAVVTVSPITNPTVTAVQVNASCNGAADGSVTLTGAGGSGGFTYSNNVAGPFTSNPVFTGLVAGSYTFYVKDSKNCSGSAAVTITQPVTLAATVVEVPFSCNASNAKVAGTVTINVTAGTGTAPYEYSFNGSGYSSNNVLTLNDNGANQPYTYSVRDAKGCPVTGSGTLLRLNPPTDLTFAAPAVTCTATTTTVTLTATNGVGTLQYETIAPSPVIVPKQTSNAFANLAPGTYMFKVTDANGCYYTESYTVNPVTPITVLASKLSDVLCNGGNTGSIRLTVGGFGSTYSYTVNGGTAVTGVSTGTVTLPNLTANTYAIVVTDEVTGCTANTSIIINQPAAALSATYTAVNANCFVSTSAVTVTAAGGTPIYRYSFVQDGAPAGTYSNNNNANLDPAVNLNWDAYVIDANGCTFKLDITISQDAVPTVTASAAGQCFGVGSYTITATPGAGLVAPLSYSINGGASYQAGNTFVITTPGSYTIRIKDGNGCTADSNVVIVNNALTLNAVLDKDITCSAPTDAQVTLTPAGGIGPFTYTASPNIGSFAGNVFTTNSAGSYTFTVTDSRGCTATSAAVIVTTPVLPEITGVTQTQSINCNGDATAAIAITIDNTKGQAPFVYTVLNTTTGVNYGTQTSGITSGNYLITVTDAKGCTDTDNIFIAQPTPIVVSRTITPITCGAGGVSLGSITINSVSGGTPNYTYHVTGVNGYNKQITGQTGATAVFEVVDFGLYQIIITDANGCTNIEQNVFVASPPDDLDITVTAPPADCSSLGSAVVAIGAASTNITGNGPFHFAVYTGPGMTYTAPTTLPWYDEDVLGVPAGVNPGSKKTTIPNLLPGVKYTFIVHDAGTGCYYYETATMPIPTNSTLTVSGLAANNVTCKGSNNGNVSLTINSTYPIATPISYEIFNSFTMVSTGVTGTGTVPANGSLTLSNIGALGFGNYVVVIRETAGGTNAGCSIATNTFNITESAIDLSVTASVTKNANCNPNSGIITAVAKDGTAPYTYQLLLSTDPAPTAASAGWASANTFNRNAGNYIAYAKDAYGCIKFAAVTLNKDADPTITAPAEICYDGNPFTIAISGTVDPAIVGGATYSVNGSTFQTSPNFTFNASGTYTLVIKDGNGCTATTTYEVKPQLQLNAALTKELDCTVTPNAEITLTATGGYNTAYTYEYSTDGGLTYTLMPSNVLSTSVLANYTFRVSDAKLPTACQATTTLTLDPIQSTVFTTVQTNVSCNGGSDGTITVNVTSGVGPYQYQLDGGTFQTSNVFTGLTAGTAYIITVRDAKSCDYPSAPITITEPTALTATSVLTTGLTCAAGNVPTKAVVTVTAADGTAPYLYSFDGGTTYTSTNTYEAFAGTTFNVLVKDAKGCIFTLTNGVNIPALNPPTITNITGTPIYCAPAASTTSTVTITTTNGVGTLAYAILSPASATSNVSGAASGIFTSLAPDTYLFEVTDANGCKDQKSYTVDPVTNITVAGQLVSNVVCNGDGNGAVKFTVANFGGTYTAALTAGTGTVAQTGNIVDVTGLVPGTYTLEVTDDVTQCTATASVIVTEPAVLNLNLVSNVNANCNFGAKVEVIASGGTPNYTYAFVQDGVAPVAADYTNSVSAVLAPATNTQWDVYAKDANGCIVKRDVTIATDALPTINSSAGLYCYTGGPVPITITGTYVGTPTYSIGNGYQASPNFVLNAPGNYTFYIKDGNGCIVSSPYTLNQELLLQAALTQDLTCAGSASITLLATQGTTTYTGFEVDFNGGGYVAATSPYTAAADGTYTFRVTDSQGCQAVSIPVVVTPTTTPTATLAQTNVSCIGGNDGSIIVTAANGITPYQYSINGGAFQASNIFTGLTAGTYNIVVRDAKQCSSVSVQATITEPTALAATAVLTQGLTCGTGNATQPAVVTINVTAGTGTAPYQYSFNGGTNYSTTNTLTTYNSGTVTAYVKDANNCIIAVPVTITIPALNAPTNMDITGTPIYCAPAASTTSTVTISNVINGVAPLQYEILSPIVVAKQTSAVFAGLTADTYLFQVTDANGCTYQESYTINPVTNITVAGQLVSDVTCNGNANGAVKFTVANYTGTYTAVLTAGTGTVAQTGNTVNVTGLVPGTYTLEVTDDVTQCTATASVVVAQPAVLNLNLVSNVNANCNFGAKIEVIASGGTPVYKYVFVQDGVTPNVLDYDTVANAVLDPTVNTQWDVYAMDANGCTTKLDVTIATDALPTINSSAGLYCYTGGPVPITITGTYVGTPTYSIGNGYQSSPNFVLNAPGNYTFYIKDGNGCIISSPYTLNQELLLQAALTQDLTCAGSAVITLLATQGTHTYAGFEVDFNGGGYVAATSPYTAAADGTYTFRVTDSQGCQAVSIPVLVTPTTTPTATFTQTNVSCVGDNDGSIIITAANGVIPYEYNINGGAFQASNIFTGLTAGTYNIVVRDAKQCSSVSIPVTITEPAALAATAVLTQGLTCGAGNAAQPAVVTINVTAGTGTAPYQYSFNGGTNYSAANTFTTYNEGTVTAYVKDANNCTIAVPVSITIPALDPPTIDSVTGTDIWCTPAANTTSTVTVTVSNGVGALHYEILLPASAVTNVSGAANGIFTGLTADTYLFQVTDENGCKDEMYYTVDPLENITIAGLLVNDVSCNGGSNGSVKFDVDNFSGAYTAALIGGPATGTLTQVGKVVTLTNLPVGTYTVEVTDTTSGCTASASVIVGEPSALTLTVASNVNANCNSGAQVSVTAAGGTPNYQYAFVAGAGTPTAADYTNSNSAVLDPAVNLNWRAYVLDLKGCETFIPITIAVDPLPSAITANVTSQCPTAAGEYTFTVTVGSGVAPYEYSIGAGFQTSPTFTVNAAGTYDITVRDANGCTATAAAAVTISPALQLETTVTTLPSCTFNNGVITATATGGSAPANYRYTLDGGVIVNTTPAVFNNVAPGTHVIRVRDVLTTCTFDVTIEIAPATVITGLALVGTNVSCRGNSDGSITANIAPSAPGVNDNPVYTYTLTGTTVLGAAVNIPAQTQNIFDNLQAGDYTVTVTSGRGCVDSEDIRILEPNVITVNAPVITQYNCTTGTNTSNYAVITVNNVTGGSGTYTIYEFFKNGILVQKGADNAYTESDFTGGNYTVNVYDDKGCMGSSTGTITVNPFIRLDEINVAVNTAVTCISNEDITVTVTSIGGTPALLNYNVAGTDGNTYNQSNTNGVFTGLTIGNYLITVTNPATGCSIVQAHYVNDPNTFDINVTPVNGQICYGTANGSVDLTFVDNQLNPTNDAGAFNYVITGPVPSNGTSANAGPVRISNLTAGQYTVVATLVNNPFCTVSALFTIEQPTAALTVTTAKSDITCVTGNNDGEITASAAGGWDNKYEYQLVLNGTTLVDYSAQFVWSGLSAGNYTINVRDNVGCIATATEVLVVPAPIVVTAAASATTLTCFGDKTAVITVDPPTGGQGSNYQYTLNILSANPVITSGPQLSPVFTGLGAGTYSITVTDGFSCSATSTNIVISEPTEVIPTLVEATSQTCLTQATLTLSAVGGTAPYTYSTDANFGTTIGTFNASVTFPVAVGKYSYFVKDAVGCVGYVSNEIVIDPLEPLDIDVDVTNAVVKCTGEATGVIVAEAKGGLGNYIYRLEDTAGNIIQGPKDNGIFEDLVIGDYIVKVESGDCDDTSATITINEPPVALQAQFTPTNVSCFGENNGKIVVTATGGTGVIKYAISPDLNQFDTISVFEKLAPGTYTVIAQDENGCYVMTDVIITQPAAPLIVTPGSILGEQCKGDLNGEFTIDITGGTAPYTVSLDVLAGPYSPVTGTQHTFDNLAGGNHTAYVKDANGCNYEVTVLVPLPVDIDPKADVVYGCETNTVTVTIDPSVDSNEVDYALDVQAGPYQLENEFKDVAPGTHVIYARHTNGCIQPTASFTIEAFDELDIQLAAGQPEMNVISVVGIGGRPAYEYSINGGPFTSESKFKIYQSGDYVITVRDQNGCTDTITVPMTYIDVCLDNYFTPNGTHDGWGPGCTNIYTNLEFAIFDRYGRQIAKYHYGQKWDGRYNGEELPTGDYWYVLKLNDVNDAREFVGHFTLYR</sequence>
<evidence type="ECO:0000256" key="1">
    <source>
        <dbReference type="SAM" id="MobiDB-lite"/>
    </source>
</evidence>
<dbReference type="Proteomes" id="UP001623852">
    <property type="component" value="Chromosome"/>
</dbReference>
<feature type="domain" description="PKD/Chitinase" evidence="2">
    <location>
        <begin position="4430"/>
        <end position="4507"/>
    </location>
</feature>
<keyword evidence="4" id="KW-1185">Reference proteome</keyword>
<dbReference type="InterPro" id="IPR026341">
    <property type="entry name" value="T9SS_type_B"/>
</dbReference>
<gene>
    <name evidence="3" type="ORF">AABD74_04760</name>
</gene>
<dbReference type="InterPro" id="IPR022409">
    <property type="entry name" value="PKD/Chitinase_dom"/>
</dbReference>
<dbReference type="InterPro" id="IPR025667">
    <property type="entry name" value="SprB_repeat"/>
</dbReference>
<feature type="domain" description="PKD/Chitinase" evidence="2">
    <location>
        <begin position="5000"/>
        <end position="5077"/>
    </location>
</feature>
<dbReference type="RefSeq" id="WP_406844828.1">
    <property type="nucleotide sequence ID" value="NZ_CP150845.1"/>
</dbReference>
<feature type="domain" description="PKD/Chitinase" evidence="2">
    <location>
        <begin position="5744"/>
        <end position="5816"/>
    </location>
</feature>
<feature type="domain" description="PKD/Chitinase" evidence="2">
    <location>
        <begin position="5573"/>
        <end position="5652"/>
    </location>
</feature>
<feature type="region of interest" description="Disordered" evidence="1">
    <location>
        <begin position="50"/>
        <end position="70"/>
    </location>
</feature>
<dbReference type="EMBL" id="CP150845">
    <property type="protein sequence ID" value="WYZ20773.1"/>
    <property type="molecule type" value="Genomic_DNA"/>
</dbReference>
<evidence type="ECO:0000259" key="2">
    <source>
        <dbReference type="SMART" id="SM00089"/>
    </source>
</evidence>